<dbReference type="EMBL" id="FNXT01000223">
    <property type="protein sequence ID" value="SZX62380.1"/>
    <property type="molecule type" value="Genomic_DNA"/>
</dbReference>
<evidence type="ECO:0000256" key="5">
    <source>
        <dbReference type="ARBA" id="ARBA00022989"/>
    </source>
</evidence>
<comment type="subcellular location">
    <subcellularLocation>
        <location evidence="2 7">Membrane</location>
        <topology evidence="2 7">Multi-pass membrane protein</topology>
    </subcellularLocation>
</comment>
<dbReference type="PANTHER" id="PTHR19317">
    <property type="entry name" value="PRENYLATED RAB ACCEPTOR 1-RELATED"/>
    <property type="match status" value="1"/>
</dbReference>
<dbReference type="GO" id="GO:0005794">
    <property type="term" value="C:Golgi apparatus"/>
    <property type="evidence" value="ECO:0007669"/>
    <property type="project" value="TreeGrafter"/>
</dbReference>
<organism evidence="8 9">
    <name type="scientific">Tetradesmus obliquus</name>
    <name type="common">Green alga</name>
    <name type="synonym">Acutodesmus obliquus</name>
    <dbReference type="NCBI Taxonomy" id="3088"/>
    <lineage>
        <taxon>Eukaryota</taxon>
        <taxon>Viridiplantae</taxon>
        <taxon>Chlorophyta</taxon>
        <taxon>core chlorophytes</taxon>
        <taxon>Chlorophyceae</taxon>
        <taxon>CS clade</taxon>
        <taxon>Sphaeropleales</taxon>
        <taxon>Scenedesmaceae</taxon>
        <taxon>Tetradesmus</taxon>
    </lineage>
</organism>
<evidence type="ECO:0000313" key="8">
    <source>
        <dbReference type="EMBL" id="SZX62380.1"/>
    </source>
</evidence>
<dbReference type="Pfam" id="PF03208">
    <property type="entry name" value="PRA1"/>
    <property type="match status" value="1"/>
</dbReference>
<evidence type="ECO:0000256" key="3">
    <source>
        <dbReference type="ARBA" id="ARBA00006483"/>
    </source>
</evidence>
<comment type="similarity">
    <text evidence="3 7">Belongs to the PRA1 family.</text>
</comment>
<evidence type="ECO:0000256" key="2">
    <source>
        <dbReference type="ARBA" id="ARBA00004141"/>
    </source>
</evidence>
<dbReference type="STRING" id="3088.A0A383VBR1"/>
<gene>
    <name evidence="8" type="ORF">BQ4739_LOCUS2974</name>
</gene>
<reference evidence="8 9" key="1">
    <citation type="submission" date="2016-10" db="EMBL/GenBank/DDBJ databases">
        <authorList>
            <person name="Cai Z."/>
        </authorList>
    </citation>
    <scope>NUCLEOTIDE SEQUENCE [LARGE SCALE GENOMIC DNA]</scope>
</reference>
<accession>A0A383VBR1</accession>
<dbReference type="Proteomes" id="UP000256970">
    <property type="component" value="Unassembled WGS sequence"/>
</dbReference>
<feature type="transmembrane region" description="Helical" evidence="7">
    <location>
        <begin position="94"/>
        <end position="111"/>
    </location>
</feature>
<proteinExistence type="inferred from homology"/>
<keyword evidence="7" id="KW-0813">Transport</keyword>
<keyword evidence="6 7" id="KW-0472">Membrane</keyword>
<comment type="function">
    <text evidence="1 7">May be involved in both secretory and endocytic intracellular trafficking in the endosomal/prevacuolar compartments.</text>
</comment>
<evidence type="ECO:0000256" key="4">
    <source>
        <dbReference type="ARBA" id="ARBA00022692"/>
    </source>
</evidence>
<dbReference type="InterPro" id="IPR004895">
    <property type="entry name" value="Prenylated_rab_accept_PRA1"/>
</dbReference>
<dbReference type="PANTHER" id="PTHR19317:SF0">
    <property type="entry name" value="PRENYLATED RAB ACCEPTOR PROTEIN 1"/>
    <property type="match status" value="1"/>
</dbReference>
<dbReference type="GO" id="GO:0016192">
    <property type="term" value="P:vesicle-mediated transport"/>
    <property type="evidence" value="ECO:0007669"/>
    <property type="project" value="UniProtKB-ARBA"/>
</dbReference>
<evidence type="ECO:0000256" key="1">
    <source>
        <dbReference type="ARBA" id="ARBA00002501"/>
    </source>
</evidence>
<dbReference type="GO" id="GO:0016020">
    <property type="term" value="C:membrane"/>
    <property type="evidence" value="ECO:0007669"/>
    <property type="project" value="UniProtKB-SubCell"/>
</dbReference>
<keyword evidence="5 7" id="KW-1133">Transmembrane helix</keyword>
<feature type="transmembrane region" description="Helical" evidence="7">
    <location>
        <begin position="150"/>
        <end position="183"/>
    </location>
</feature>
<keyword evidence="4 7" id="KW-0812">Transmembrane</keyword>
<evidence type="ECO:0000256" key="6">
    <source>
        <dbReference type="ARBA" id="ARBA00023136"/>
    </source>
</evidence>
<evidence type="ECO:0000256" key="7">
    <source>
        <dbReference type="RuleBase" id="RU363107"/>
    </source>
</evidence>
<name>A0A383VBR1_TETOB</name>
<protein>
    <recommendedName>
        <fullName evidence="7">PRA1 family protein</fullName>
    </recommendedName>
</protein>
<dbReference type="AlphaFoldDB" id="A0A383VBR1"/>
<dbReference type="GO" id="GO:0005783">
    <property type="term" value="C:endoplasmic reticulum"/>
    <property type="evidence" value="ECO:0007669"/>
    <property type="project" value="UniProtKB-ARBA"/>
</dbReference>
<evidence type="ECO:0000313" key="9">
    <source>
        <dbReference type="Proteomes" id="UP000256970"/>
    </source>
</evidence>
<sequence length="221" mass="23093">MAAVAPPPAPVPPVAPAPVSAAAVSTSVQSAAAQPASTPSALWLVGSRLREYAASTFEQRKPWGEVLDRSSFSKPSSLQEAAGRLRKNAGYFKINYLIVIMMTVAVTFLTHPSSLLVLGFLAASWVYVFAIRQGPLVISGKELSEREKLLGMSGISFLVVFVLTSVANVLFSALTLSCVIIGLHGASRVPDDLFLDEADSNQSLMSILTGGGASTTGANAV</sequence>
<keyword evidence="9" id="KW-1185">Reference proteome</keyword>